<evidence type="ECO:0000313" key="2">
    <source>
        <dbReference type="Proteomes" id="UP001211065"/>
    </source>
</evidence>
<reference evidence="1" key="1">
    <citation type="submission" date="2020-05" db="EMBL/GenBank/DDBJ databases">
        <title>Phylogenomic resolution of chytrid fungi.</title>
        <authorList>
            <person name="Stajich J.E."/>
            <person name="Amses K."/>
            <person name="Simmons R."/>
            <person name="Seto K."/>
            <person name="Myers J."/>
            <person name="Bonds A."/>
            <person name="Quandt C.A."/>
            <person name="Barry K."/>
            <person name="Liu P."/>
            <person name="Grigoriev I."/>
            <person name="Longcore J.E."/>
            <person name="James T.Y."/>
        </authorList>
    </citation>
    <scope>NUCLEOTIDE SEQUENCE</scope>
    <source>
        <strain evidence="1">JEL0476</strain>
    </source>
</reference>
<gene>
    <name evidence="1" type="ORF">HK099_006686</name>
</gene>
<protein>
    <submittedName>
        <fullName evidence="1">Uncharacterized protein</fullName>
    </submittedName>
</protein>
<comment type="caution">
    <text evidence="1">The sequence shown here is derived from an EMBL/GenBank/DDBJ whole genome shotgun (WGS) entry which is preliminary data.</text>
</comment>
<proteinExistence type="predicted"/>
<evidence type="ECO:0000313" key="1">
    <source>
        <dbReference type="EMBL" id="KAJ3214741.1"/>
    </source>
</evidence>
<dbReference type="Proteomes" id="UP001211065">
    <property type="component" value="Unassembled WGS sequence"/>
</dbReference>
<dbReference type="EMBL" id="JADGJW010000595">
    <property type="protein sequence ID" value="KAJ3214741.1"/>
    <property type="molecule type" value="Genomic_DNA"/>
</dbReference>
<accession>A0AAD5XU66</accession>
<sequence>MNVVVYFTKALLQDQLCRFSKISRNRPSFQVKEYNPQVDLSNFPNLLLVSADQFRIPGLISLLLNLKNINILGRVFVDEAHLLVSWSSFRRDIPLLI</sequence>
<dbReference type="Gene3D" id="3.40.50.300">
    <property type="entry name" value="P-loop containing nucleotide triphosphate hydrolases"/>
    <property type="match status" value="1"/>
</dbReference>
<keyword evidence="2" id="KW-1185">Reference proteome</keyword>
<dbReference type="AlphaFoldDB" id="A0AAD5XU66"/>
<feature type="non-terminal residue" evidence="1">
    <location>
        <position position="97"/>
    </location>
</feature>
<name>A0AAD5XU66_9FUNG</name>
<organism evidence="1 2">
    <name type="scientific">Clydaea vesicula</name>
    <dbReference type="NCBI Taxonomy" id="447962"/>
    <lineage>
        <taxon>Eukaryota</taxon>
        <taxon>Fungi</taxon>
        <taxon>Fungi incertae sedis</taxon>
        <taxon>Chytridiomycota</taxon>
        <taxon>Chytridiomycota incertae sedis</taxon>
        <taxon>Chytridiomycetes</taxon>
        <taxon>Lobulomycetales</taxon>
        <taxon>Lobulomycetaceae</taxon>
        <taxon>Clydaea</taxon>
    </lineage>
</organism>
<dbReference type="InterPro" id="IPR027417">
    <property type="entry name" value="P-loop_NTPase"/>
</dbReference>